<evidence type="ECO:0000256" key="1">
    <source>
        <dbReference type="SAM" id="MobiDB-lite"/>
    </source>
</evidence>
<dbReference type="Proteomes" id="UP001239994">
    <property type="component" value="Unassembled WGS sequence"/>
</dbReference>
<evidence type="ECO:0000313" key="2">
    <source>
        <dbReference type="EMBL" id="KAK1786650.1"/>
    </source>
</evidence>
<reference evidence="2" key="1">
    <citation type="submission" date="2023-03" db="EMBL/GenBank/DDBJ databases">
        <title>Electrophorus voltai genome.</title>
        <authorList>
            <person name="Bian C."/>
        </authorList>
    </citation>
    <scope>NUCLEOTIDE SEQUENCE</scope>
    <source>
        <strain evidence="2">CB-2022</strain>
        <tissue evidence="2">Muscle</tissue>
    </source>
</reference>
<evidence type="ECO:0000313" key="3">
    <source>
        <dbReference type="Proteomes" id="UP001239994"/>
    </source>
</evidence>
<sequence length="90" mass="9893">MSAAYTENSSTLEDTAGHSRPPPLAAVLSSPGTVTQHRSSASVLQPQRSNKHRLSSWPASEAHEVTVAKTFKFIRKAKKHQTHPCDYYCS</sequence>
<comment type="caution">
    <text evidence="2">The sequence shown here is derived from an EMBL/GenBank/DDBJ whole genome shotgun (WGS) entry which is preliminary data.</text>
</comment>
<feature type="region of interest" description="Disordered" evidence="1">
    <location>
        <begin position="1"/>
        <end position="57"/>
    </location>
</feature>
<dbReference type="AlphaFoldDB" id="A0AAD8YVW4"/>
<dbReference type="EMBL" id="JAROKS010000024">
    <property type="protein sequence ID" value="KAK1786650.1"/>
    <property type="molecule type" value="Genomic_DNA"/>
</dbReference>
<keyword evidence="3" id="KW-1185">Reference proteome</keyword>
<organism evidence="2 3">
    <name type="scientific">Electrophorus voltai</name>
    <dbReference type="NCBI Taxonomy" id="2609070"/>
    <lineage>
        <taxon>Eukaryota</taxon>
        <taxon>Metazoa</taxon>
        <taxon>Chordata</taxon>
        <taxon>Craniata</taxon>
        <taxon>Vertebrata</taxon>
        <taxon>Euteleostomi</taxon>
        <taxon>Actinopterygii</taxon>
        <taxon>Neopterygii</taxon>
        <taxon>Teleostei</taxon>
        <taxon>Ostariophysi</taxon>
        <taxon>Gymnotiformes</taxon>
        <taxon>Gymnotoidei</taxon>
        <taxon>Gymnotidae</taxon>
        <taxon>Electrophorus</taxon>
    </lineage>
</organism>
<name>A0AAD8YVW4_9TELE</name>
<feature type="compositionally biased region" description="Polar residues" evidence="1">
    <location>
        <begin position="30"/>
        <end position="48"/>
    </location>
</feature>
<feature type="compositionally biased region" description="Polar residues" evidence="1">
    <location>
        <begin position="1"/>
        <end position="13"/>
    </location>
</feature>
<gene>
    <name evidence="2" type="ORF">P4O66_003088</name>
</gene>
<accession>A0AAD8YVW4</accession>
<protein>
    <submittedName>
        <fullName evidence="2">Uncharacterized protein</fullName>
    </submittedName>
</protein>
<proteinExistence type="predicted"/>